<dbReference type="GO" id="GO:0015297">
    <property type="term" value="F:antiporter activity"/>
    <property type="evidence" value="ECO:0007669"/>
    <property type="project" value="UniProtKB-KW"/>
</dbReference>
<keyword evidence="3" id="KW-0050">Antiport</keyword>
<dbReference type="PANTHER" id="PTHR43298:SF2">
    <property type="entry name" value="FMN_FAD EXPORTER YEEO-RELATED"/>
    <property type="match status" value="1"/>
</dbReference>
<evidence type="ECO:0000256" key="9">
    <source>
        <dbReference type="ARBA" id="ARBA00031636"/>
    </source>
</evidence>
<dbReference type="AlphaFoldDB" id="A0A9D9DAZ3"/>
<dbReference type="GO" id="GO:0005886">
    <property type="term" value="C:plasma membrane"/>
    <property type="evidence" value="ECO:0007669"/>
    <property type="project" value="UniProtKB-SubCell"/>
</dbReference>
<evidence type="ECO:0000256" key="5">
    <source>
        <dbReference type="ARBA" id="ARBA00022692"/>
    </source>
</evidence>
<dbReference type="EMBL" id="JADINH010000038">
    <property type="protein sequence ID" value="MBO8415185.1"/>
    <property type="molecule type" value="Genomic_DNA"/>
</dbReference>
<evidence type="ECO:0000256" key="4">
    <source>
        <dbReference type="ARBA" id="ARBA00022475"/>
    </source>
</evidence>
<feature type="region of interest" description="Disordered" evidence="10">
    <location>
        <begin position="472"/>
        <end position="491"/>
    </location>
</feature>
<feature type="transmembrane region" description="Helical" evidence="11">
    <location>
        <begin position="342"/>
        <end position="367"/>
    </location>
</feature>
<feature type="transmembrane region" description="Helical" evidence="11">
    <location>
        <begin position="214"/>
        <end position="238"/>
    </location>
</feature>
<keyword evidence="5 11" id="KW-0812">Transmembrane</keyword>
<reference evidence="12" key="1">
    <citation type="submission" date="2020-10" db="EMBL/GenBank/DDBJ databases">
        <authorList>
            <person name="Gilroy R."/>
        </authorList>
    </citation>
    <scope>NUCLEOTIDE SEQUENCE</scope>
    <source>
        <strain evidence="12">17213</strain>
    </source>
</reference>
<dbReference type="InterPro" id="IPR002528">
    <property type="entry name" value="MATE_fam"/>
</dbReference>
<feature type="transmembrane region" description="Helical" evidence="11">
    <location>
        <begin position="21"/>
        <end position="45"/>
    </location>
</feature>
<comment type="subcellular location">
    <subcellularLocation>
        <location evidence="1">Cell inner membrane</location>
        <topology evidence="1">Multi-pass membrane protein</topology>
    </subcellularLocation>
</comment>
<organism evidence="12 13">
    <name type="scientific">Candidatus Avisuccinivibrio stercorigallinarum</name>
    <dbReference type="NCBI Taxonomy" id="2840704"/>
    <lineage>
        <taxon>Bacteria</taxon>
        <taxon>Pseudomonadati</taxon>
        <taxon>Pseudomonadota</taxon>
        <taxon>Gammaproteobacteria</taxon>
        <taxon>Aeromonadales</taxon>
        <taxon>Succinivibrionaceae</taxon>
        <taxon>Succinivibrionaceae incertae sedis</taxon>
        <taxon>Candidatus Avisuccinivibrio</taxon>
    </lineage>
</organism>
<accession>A0A9D9DAZ3</accession>
<evidence type="ECO:0000313" key="13">
    <source>
        <dbReference type="Proteomes" id="UP000823631"/>
    </source>
</evidence>
<keyword evidence="4" id="KW-1003">Cell membrane</keyword>
<feature type="transmembrane region" description="Helical" evidence="11">
    <location>
        <begin position="414"/>
        <end position="432"/>
    </location>
</feature>
<dbReference type="PIRSF" id="PIRSF006603">
    <property type="entry name" value="DinF"/>
    <property type="match status" value="1"/>
</dbReference>
<evidence type="ECO:0000256" key="3">
    <source>
        <dbReference type="ARBA" id="ARBA00022449"/>
    </source>
</evidence>
<dbReference type="GO" id="GO:0042910">
    <property type="term" value="F:xenobiotic transmembrane transporter activity"/>
    <property type="evidence" value="ECO:0007669"/>
    <property type="project" value="InterPro"/>
</dbReference>
<keyword evidence="2" id="KW-0813">Transport</keyword>
<sequence length="491" mass="52800">MTGEELLEQIRTRGRFTFKSELLLIVKLATPSIFAQLSTIMMFYIDAAMVGSLGAKASASVGLMSSSLWVLGGLCAANAMGFAVQVAQLIGASDYAGARRVMRQSYAVTLGGAFTLGFIAVIISPHLPYWLGGDEEICHDAFLYFCPLAACLPFMQLNFLSGAMLRCSGNMKVPSLLNIMMCVLDVIFNFLFIFPTRELSLGGFSFTMPGLGLGVMGAAFGTVAAELCTCSAMTYCAAFRSKLLNLRQDSSTFIPKANIVRRAFKISLPMAGQHLAISLAQIVTTIIVAPLGIAAIAAHSFAITIESLCYMPGNGLSEAATTLVGQSIGAKRPKLTLSFARICVGLGMVVMGLGGVVMYVFSPYLMLLMTPDLQVQKLTVDVLRIEAFAEPLFGASIVAYGVFVGAGDTLMPSVMNFFSMWAIRLTTAYMLAPHYGLYGVWIAMAVELSLRGTMFLVRLLRSRWLTKHDFSRDTPPEDAAGEAGTERTQAT</sequence>
<feature type="transmembrane region" description="Helical" evidence="11">
    <location>
        <begin position="175"/>
        <end position="194"/>
    </location>
</feature>
<evidence type="ECO:0000256" key="11">
    <source>
        <dbReference type="SAM" id="Phobius"/>
    </source>
</evidence>
<evidence type="ECO:0000256" key="2">
    <source>
        <dbReference type="ARBA" id="ARBA00022448"/>
    </source>
</evidence>
<feature type="transmembrane region" description="Helical" evidence="11">
    <location>
        <begin position="57"/>
        <end position="84"/>
    </location>
</feature>
<evidence type="ECO:0000313" key="12">
    <source>
        <dbReference type="EMBL" id="MBO8415185.1"/>
    </source>
</evidence>
<feature type="transmembrane region" description="Helical" evidence="11">
    <location>
        <begin position="387"/>
        <end position="407"/>
    </location>
</feature>
<proteinExistence type="predicted"/>
<keyword evidence="7" id="KW-0406">Ion transport</keyword>
<dbReference type="NCBIfam" id="TIGR00797">
    <property type="entry name" value="matE"/>
    <property type="match status" value="1"/>
</dbReference>
<gene>
    <name evidence="12" type="ORF">IAB19_02255</name>
</gene>
<dbReference type="GO" id="GO:0006811">
    <property type="term" value="P:monoatomic ion transport"/>
    <property type="evidence" value="ECO:0007669"/>
    <property type="project" value="UniProtKB-KW"/>
</dbReference>
<dbReference type="Pfam" id="PF01554">
    <property type="entry name" value="MatE"/>
    <property type="match status" value="2"/>
</dbReference>
<dbReference type="InterPro" id="IPR050222">
    <property type="entry name" value="MATE_MdtK"/>
</dbReference>
<dbReference type="InterPro" id="IPR048279">
    <property type="entry name" value="MdtK-like"/>
</dbReference>
<evidence type="ECO:0000256" key="8">
    <source>
        <dbReference type="ARBA" id="ARBA00023136"/>
    </source>
</evidence>
<evidence type="ECO:0000256" key="7">
    <source>
        <dbReference type="ARBA" id="ARBA00023065"/>
    </source>
</evidence>
<dbReference type="Proteomes" id="UP000823631">
    <property type="component" value="Unassembled WGS sequence"/>
</dbReference>
<feature type="transmembrane region" description="Helical" evidence="11">
    <location>
        <begin position="141"/>
        <end position="163"/>
    </location>
</feature>
<dbReference type="CDD" id="cd13137">
    <property type="entry name" value="MATE_NorM_like"/>
    <property type="match status" value="1"/>
</dbReference>
<protein>
    <recommendedName>
        <fullName evidence="9">Multidrug-efflux transporter</fullName>
    </recommendedName>
</protein>
<feature type="transmembrane region" description="Helical" evidence="11">
    <location>
        <begin position="105"/>
        <end position="129"/>
    </location>
</feature>
<name>A0A9D9DAZ3_9GAMM</name>
<evidence type="ECO:0000256" key="6">
    <source>
        <dbReference type="ARBA" id="ARBA00022989"/>
    </source>
</evidence>
<evidence type="ECO:0000256" key="10">
    <source>
        <dbReference type="SAM" id="MobiDB-lite"/>
    </source>
</evidence>
<comment type="caution">
    <text evidence="12">The sequence shown here is derived from an EMBL/GenBank/DDBJ whole genome shotgun (WGS) entry which is preliminary data.</text>
</comment>
<dbReference type="PANTHER" id="PTHR43298">
    <property type="entry name" value="MULTIDRUG RESISTANCE PROTEIN NORM-RELATED"/>
    <property type="match status" value="1"/>
</dbReference>
<keyword evidence="6 11" id="KW-1133">Transmembrane helix</keyword>
<reference evidence="12" key="2">
    <citation type="journal article" date="2021" name="PeerJ">
        <title>Extensive microbial diversity within the chicken gut microbiome revealed by metagenomics and culture.</title>
        <authorList>
            <person name="Gilroy R."/>
            <person name="Ravi A."/>
            <person name="Getino M."/>
            <person name="Pursley I."/>
            <person name="Horton D.L."/>
            <person name="Alikhan N.F."/>
            <person name="Baker D."/>
            <person name="Gharbi K."/>
            <person name="Hall N."/>
            <person name="Watson M."/>
            <person name="Adriaenssens E.M."/>
            <person name="Foster-Nyarko E."/>
            <person name="Jarju S."/>
            <person name="Secka A."/>
            <person name="Antonio M."/>
            <person name="Oren A."/>
            <person name="Chaudhuri R.R."/>
            <person name="La Ragione R."/>
            <person name="Hildebrand F."/>
            <person name="Pallen M.J."/>
        </authorList>
    </citation>
    <scope>NUCLEOTIDE SEQUENCE</scope>
    <source>
        <strain evidence="12">17213</strain>
    </source>
</reference>
<keyword evidence="8 11" id="KW-0472">Membrane</keyword>
<evidence type="ECO:0000256" key="1">
    <source>
        <dbReference type="ARBA" id="ARBA00004429"/>
    </source>
</evidence>